<dbReference type="InterPro" id="IPR001656">
    <property type="entry name" value="PsdUridine_synth_TruD"/>
</dbReference>
<dbReference type="PROSITE" id="PS50984">
    <property type="entry name" value="TRUD"/>
    <property type="match status" value="1"/>
</dbReference>
<dbReference type="EMBL" id="JAGQHR010000513">
    <property type="protein sequence ID" value="MCA9728921.1"/>
    <property type="molecule type" value="Genomic_DNA"/>
</dbReference>
<dbReference type="InterPro" id="IPR042214">
    <property type="entry name" value="TruD_catalytic"/>
</dbReference>
<evidence type="ECO:0000256" key="1">
    <source>
        <dbReference type="ARBA" id="ARBA00007953"/>
    </source>
</evidence>
<evidence type="ECO:0000259" key="4">
    <source>
        <dbReference type="PROSITE" id="PS50984"/>
    </source>
</evidence>
<gene>
    <name evidence="5" type="primary">truD</name>
    <name evidence="5" type="ORF">KC729_14615</name>
</gene>
<feature type="domain" description="TRUD" evidence="4">
    <location>
        <begin position="162"/>
        <end position="184"/>
    </location>
</feature>
<dbReference type="AlphaFoldDB" id="A0A956RPR2"/>
<sequence>MNLIERATVPLPLLTATVPGTGGRIRMEPEDFVVAEIPAYEPAGEGEHLFLEIEKRGRTTDDVRRALAKRIGARQDDIGVAGLKDKHAVTTQWMSVPGKLLSEMDATGLGLDGVRVLQARRHRNKLRTGHLRGNRFTITIRGVSEDAHAHARTCVARIIEEGVPNYYGEQRFGHRGETVTLGLS</sequence>
<dbReference type="Proteomes" id="UP000697710">
    <property type="component" value="Unassembled WGS sequence"/>
</dbReference>
<evidence type="ECO:0000313" key="6">
    <source>
        <dbReference type="Proteomes" id="UP000697710"/>
    </source>
</evidence>
<accession>A0A956RPR2</accession>
<dbReference type="Pfam" id="PF01142">
    <property type="entry name" value="TruD"/>
    <property type="match status" value="1"/>
</dbReference>
<dbReference type="InterPro" id="IPR020103">
    <property type="entry name" value="PsdUridine_synth_cat_dom_sf"/>
</dbReference>
<name>A0A956RPR2_UNCEI</name>
<dbReference type="PANTHER" id="PTHR47811">
    <property type="entry name" value="TRNA PSEUDOURIDINE SYNTHASE D"/>
    <property type="match status" value="1"/>
</dbReference>
<evidence type="ECO:0000256" key="2">
    <source>
        <dbReference type="ARBA" id="ARBA00022694"/>
    </source>
</evidence>
<dbReference type="InterPro" id="IPR050170">
    <property type="entry name" value="TruD_pseudoU_synthase"/>
</dbReference>
<reference evidence="5" key="1">
    <citation type="submission" date="2020-04" db="EMBL/GenBank/DDBJ databases">
        <authorList>
            <person name="Zhang T."/>
        </authorList>
    </citation>
    <scope>NUCLEOTIDE SEQUENCE</scope>
    <source>
        <strain evidence="5">HKST-UBA01</strain>
    </source>
</reference>
<comment type="caution">
    <text evidence="5">The sequence shown here is derived from an EMBL/GenBank/DDBJ whole genome shotgun (WGS) entry which is preliminary data.</text>
</comment>
<dbReference type="GO" id="GO:0160150">
    <property type="term" value="F:tRNA pseudouridine(13) synthase activity"/>
    <property type="evidence" value="ECO:0007669"/>
    <property type="project" value="UniProtKB-EC"/>
</dbReference>
<proteinExistence type="inferred from homology"/>
<evidence type="ECO:0000313" key="5">
    <source>
        <dbReference type="EMBL" id="MCA9728921.1"/>
    </source>
</evidence>
<dbReference type="Gene3D" id="3.30.2350.20">
    <property type="entry name" value="TruD, catalytic domain"/>
    <property type="match status" value="1"/>
</dbReference>
<reference evidence="5" key="2">
    <citation type="journal article" date="2021" name="Microbiome">
        <title>Successional dynamics and alternative stable states in a saline activated sludge microbial community over 9 years.</title>
        <authorList>
            <person name="Wang Y."/>
            <person name="Ye J."/>
            <person name="Ju F."/>
            <person name="Liu L."/>
            <person name="Boyd J.A."/>
            <person name="Deng Y."/>
            <person name="Parks D.H."/>
            <person name="Jiang X."/>
            <person name="Yin X."/>
            <person name="Woodcroft B.J."/>
            <person name="Tyson G.W."/>
            <person name="Hugenholtz P."/>
            <person name="Polz M.F."/>
            <person name="Zhang T."/>
        </authorList>
    </citation>
    <scope>NUCLEOTIDE SEQUENCE</scope>
    <source>
        <strain evidence="5">HKST-UBA01</strain>
    </source>
</reference>
<dbReference type="GO" id="GO:0008033">
    <property type="term" value="P:tRNA processing"/>
    <property type="evidence" value="ECO:0007669"/>
    <property type="project" value="UniProtKB-KW"/>
</dbReference>
<dbReference type="NCBIfam" id="TIGR00094">
    <property type="entry name" value="tRNA_TruD_broad"/>
    <property type="match status" value="1"/>
</dbReference>
<dbReference type="EC" id="5.4.99.27" evidence="5"/>
<dbReference type="GO" id="GO:0005829">
    <property type="term" value="C:cytosol"/>
    <property type="evidence" value="ECO:0007669"/>
    <property type="project" value="TreeGrafter"/>
</dbReference>
<dbReference type="PANTHER" id="PTHR47811:SF1">
    <property type="entry name" value="TRNA PSEUDOURIDINE SYNTHASE D"/>
    <property type="match status" value="1"/>
</dbReference>
<comment type="similarity">
    <text evidence="1">Belongs to the pseudouridine synthase TruD family.</text>
</comment>
<keyword evidence="3 5" id="KW-0413">Isomerase</keyword>
<dbReference type="InterPro" id="IPR011760">
    <property type="entry name" value="PsdUridine_synth_TruD_insert"/>
</dbReference>
<dbReference type="GO" id="GO:0003723">
    <property type="term" value="F:RNA binding"/>
    <property type="evidence" value="ECO:0007669"/>
    <property type="project" value="InterPro"/>
</dbReference>
<feature type="non-terminal residue" evidence="5">
    <location>
        <position position="184"/>
    </location>
</feature>
<dbReference type="GO" id="GO:0001522">
    <property type="term" value="P:pseudouridine synthesis"/>
    <property type="evidence" value="ECO:0007669"/>
    <property type="project" value="InterPro"/>
</dbReference>
<evidence type="ECO:0000256" key="3">
    <source>
        <dbReference type="ARBA" id="ARBA00023235"/>
    </source>
</evidence>
<dbReference type="SUPFAM" id="SSF55120">
    <property type="entry name" value="Pseudouridine synthase"/>
    <property type="match status" value="1"/>
</dbReference>
<organism evidence="5 6">
    <name type="scientific">Eiseniibacteriota bacterium</name>
    <dbReference type="NCBI Taxonomy" id="2212470"/>
    <lineage>
        <taxon>Bacteria</taxon>
        <taxon>Candidatus Eiseniibacteriota</taxon>
    </lineage>
</organism>
<protein>
    <submittedName>
        <fullName evidence="5">tRNA pseudouridine(13) synthase TruD</fullName>
        <ecNumber evidence="5">5.4.99.27</ecNumber>
    </submittedName>
</protein>
<keyword evidence="2" id="KW-0819">tRNA processing</keyword>